<protein>
    <submittedName>
        <fullName evidence="1">CLUMA_CG017572, isoform A</fullName>
    </submittedName>
</protein>
<name>A0A1J1IW35_9DIPT</name>
<dbReference type="EMBL" id="CVRI01000063">
    <property type="protein sequence ID" value="CRL04491.1"/>
    <property type="molecule type" value="Genomic_DNA"/>
</dbReference>
<proteinExistence type="predicted"/>
<dbReference type="Proteomes" id="UP000183832">
    <property type="component" value="Unassembled WGS sequence"/>
</dbReference>
<accession>A0A1J1IW35</accession>
<keyword evidence="2" id="KW-1185">Reference proteome</keyword>
<evidence type="ECO:0000313" key="2">
    <source>
        <dbReference type="Proteomes" id="UP000183832"/>
    </source>
</evidence>
<gene>
    <name evidence="1" type="ORF">CLUMA_CG017572</name>
</gene>
<organism evidence="1 2">
    <name type="scientific">Clunio marinus</name>
    <dbReference type="NCBI Taxonomy" id="568069"/>
    <lineage>
        <taxon>Eukaryota</taxon>
        <taxon>Metazoa</taxon>
        <taxon>Ecdysozoa</taxon>
        <taxon>Arthropoda</taxon>
        <taxon>Hexapoda</taxon>
        <taxon>Insecta</taxon>
        <taxon>Pterygota</taxon>
        <taxon>Neoptera</taxon>
        <taxon>Endopterygota</taxon>
        <taxon>Diptera</taxon>
        <taxon>Nematocera</taxon>
        <taxon>Chironomoidea</taxon>
        <taxon>Chironomidae</taxon>
        <taxon>Clunio</taxon>
    </lineage>
</organism>
<reference evidence="1 2" key="1">
    <citation type="submission" date="2015-04" db="EMBL/GenBank/DDBJ databases">
        <authorList>
            <person name="Syromyatnikov M.Y."/>
            <person name="Popov V.N."/>
        </authorList>
    </citation>
    <scope>NUCLEOTIDE SEQUENCE [LARGE SCALE GENOMIC DNA]</scope>
</reference>
<dbReference type="AlphaFoldDB" id="A0A1J1IW35"/>
<sequence>MANLRCINTCTSQLRHAMQCKDLSAAMFKYSFMLTWISVNEHIKTIHKRQLVSMNQLKMKCAEDFTLEVRFPLKQYKVSKNPKNSRKTLRDDDDINI</sequence>
<evidence type="ECO:0000313" key="1">
    <source>
        <dbReference type="EMBL" id="CRL04491.1"/>
    </source>
</evidence>